<evidence type="ECO:0000256" key="2">
    <source>
        <dbReference type="ARBA" id="ARBA00023002"/>
    </source>
</evidence>
<dbReference type="RefSeq" id="WP_188773292.1">
    <property type="nucleotide sequence ID" value="NZ_BMHK01000071.1"/>
</dbReference>
<comment type="caution">
    <text evidence="4">The sequence shown here is derived from an EMBL/GenBank/DDBJ whole genome shotgun (WGS) entry which is preliminary data.</text>
</comment>
<dbReference type="PANTHER" id="PTHR10204:SF34">
    <property type="entry name" value="NAD(P)H DEHYDROGENASE [QUINONE] 1 ISOFORM 1"/>
    <property type="match status" value="1"/>
</dbReference>
<gene>
    <name evidence="4" type="ORF">GCM10011494_39700</name>
</gene>
<dbReference type="EMBL" id="BMHK01000071">
    <property type="protein sequence ID" value="GGC16868.1"/>
    <property type="molecule type" value="Genomic_DNA"/>
</dbReference>
<evidence type="ECO:0000259" key="3">
    <source>
        <dbReference type="Pfam" id="PF02525"/>
    </source>
</evidence>
<dbReference type="AlphaFoldDB" id="A0A916X6J6"/>
<dbReference type="InterPro" id="IPR051545">
    <property type="entry name" value="NAD(P)H_dehydrogenase_qn"/>
</dbReference>
<dbReference type="Gene3D" id="3.40.50.360">
    <property type="match status" value="1"/>
</dbReference>
<accession>A0A916X6J6</accession>
<dbReference type="InterPro" id="IPR029039">
    <property type="entry name" value="Flavoprotein-like_sf"/>
</dbReference>
<comment type="similarity">
    <text evidence="1">Belongs to the NAD(P)H dehydrogenase (quinone) family.</text>
</comment>
<dbReference type="SUPFAM" id="SSF52218">
    <property type="entry name" value="Flavoproteins"/>
    <property type="match status" value="1"/>
</dbReference>
<dbReference type="GO" id="GO:0005829">
    <property type="term" value="C:cytosol"/>
    <property type="evidence" value="ECO:0007669"/>
    <property type="project" value="TreeGrafter"/>
</dbReference>
<keyword evidence="5" id="KW-1185">Reference proteome</keyword>
<evidence type="ECO:0000256" key="1">
    <source>
        <dbReference type="ARBA" id="ARBA00006252"/>
    </source>
</evidence>
<feature type="domain" description="Flavodoxin-like fold" evidence="3">
    <location>
        <begin position="3"/>
        <end position="182"/>
    </location>
</feature>
<reference evidence="4" key="1">
    <citation type="journal article" date="2014" name="Int. J. Syst. Evol. Microbiol.">
        <title>Complete genome sequence of Corynebacterium casei LMG S-19264T (=DSM 44701T), isolated from a smear-ripened cheese.</title>
        <authorList>
            <consortium name="US DOE Joint Genome Institute (JGI-PGF)"/>
            <person name="Walter F."/>
            <person name="Albersmeier A."/>
            <person name="Kalinowski J."/>
            <person name="Ruckert C."/>
        </authorList>
    </citation>
    <scope>NUCLEOTIDE SEQUENCE</scope>
    <source>
        <strain evidence="4">CGMCC 1.15095</strain>
    </source>
</reference>
<evidence type="ECO:0000313" key="4">
    <source>
        <dbReference type="EMBL" id="GGC16868.1"/>
    </source>
</evidence>
<name>A0A916X6J6_9SPHN</name>
<dbReference type="PANTHER" id="PTHR10204">
    <property type="entry name" value="NAD P H OXIDOREDUCTASE-RELATED"/>
    <property type="match status" value="1"/>
</dbReference>
<sequence>MAKVLVIDGHPDPDRAHFIHAAADAYADGAMSAHEIKRIDVAALDFPVLRSPSEWQDSEPPPDIAASQEALRWAEHVVILYPLWLGDVPALLKGFFEQVLRPGFAFTYTEKGFPQKLLKGKSARVVVSMGMPAPLYRLFYRAHSVRSLERNILGFVGFKPVRDTIIGSVESSAAKRERWLARLRAMGKNAS</sequence>
<protein>
    <submittedName>
        <fullName evidence="4">Dehydrogenase</fullName>
    </submittedName>
</protein>
<proteinExistence type="inferred from homology"/>
<reference evidence="4" key="2">
    <citation type="submission" date="2020-09" db="EMBL/GenBank/DDBJ databases">
        <authorList>
            <person name="Sun Q."/>
            <person name="Zhou Y."/>
        </authorList>
    </citation>
    <scope>NUCLEOTIDE SEQUENCE</scope>
    <source>
        <strain evidence="4">CGMCC 1.15095</strain>
    </source>
</reference>
<organism evidence="4 5">
    <name type="scientific">Novosphingobium endophyticum</name>
    <dbReference type="NCBI Taxonomy" id="1955250"/>
    <lineage>
        <taxon>Bacteria</taxon>
        <taxon>Pseudomonadati</taxon>
        <taxon>Pseudomonadota</taxon>
        <taxon>Alphaproteobacteria</taxon>
        <taxon>Sphingomonadales</taxon>
        <taxon>Sphingomonadaceae</taxon>
        <taxon>Novosphingobium</taxon>
    </lineage>
</organism>
<dbReference type="Pfam" id="PF02525">
    <property type="entry name" value="Flavodoxin_2"/>
    <property type="match status" value="1"/>
</dbReference>
<evidence type="ECO:0000313" key="5">
    <source>
        <dbReference type="Proteomes" id="UP000608154"/>
    </source>
</evidence>
<dbReference type="GO" id="GO:0003955">
    <property type="term" value="F:NAD(P)H dehydrogenase (quinone) activity"/>
    <property type="evidence" value="ECO:0007669"/>
    <property type="project" value="TreeGrafter"/>
</dbReference>
<dbReference type="InterPro" id="IPR003680">
    <property type="entry name" value="Flavodoxin_fold"/>
</dbReference>
<keyword evidence="2" id="KW-0560">Oxidoreductase</keyword>
<dbReference type="Proteomes" id="UP000608154">
    <property type="component" value="Unassembled WGS sequence"/>
</dbReference>